<gene>
    <name evidence="1" type="ORF">LCGC14_1340550</name>
</gene>
<reference evidence="1" key="1">
    <citation type="journal article" date="2015" name="Nature">
        <title>Complex archaea that bridge the gap between prokaryotes and eukaryotes.</title>
        <authorList>
            <person name="Spang A."/>
            <person name="Saw J.H."/>
            <person name="Jorgensen S.L."/>
            <person name="Zaremba-Niedzwiedzka K."/>
            <person name="Martijn J."/>
            <person name="Lind A.E."/>
            <person name="van Eijk R."/>
            <person name="Schleper C."/>
            <person name="Guy L."/>
            <person name="Ettema T.J."/>
        </authorList>
    </citation>
    <scope>NUCLEOTIDE SEQUENCE</scope>
</reference>
<organism evidence="1">
    <name type="scientific">marine sediment metagenome</name>
    <dbReference type="NCBI Taxonomy" id="412755"/>
    <lineage>
        <taxon>unclassified sequences</taxon>
        <taxon>metagenomes</taxon>
        <taxon>ecological metagenomes</taxon>
    </lineage>
</organism>
<protein>
    <recommendedName>
        <fullName evidence="2">Capsid protein</fullName>
    </recommendedName>
</protein>
<dbReference type="InterPro" id="IPR024659">
    <property type="entry name" value="Phage_coat_Gp5"/>
</dbReference>
<dbReference type="Gene3D" id="2.40.30.240">
    <property type="match status" value="1"/>
</dbReference>
<sequence>MGTTANTSILSPTIIAREALAHLVNNMVMGNIVHRIYENEFVKIGASLRVRKPVKFGITTGATISLQAVNEEYVTITIDTQAQIAWEFNSQELTLQIEQYAARYIRPAVIQIANKVDNDGTGQYVHIFNAAGTAGTTPSTFEDLGDVATILDNEAVPVNDRRLVLTPKSHWKLADGLKGLFLPQKVGPIVQKGYLGTVAGMSIYMDQNIRYHTAGLFGSAPKVKTVTVNEQATIDVDNTADAVVLTAGDIFTIATVNKVNPVSGTSVEELKQFVSTTEVTGSGNEITIIQKPTIFYAASKLLEPRLNMSALPDDEDSLTQLGSHWANLCFQKDTFALCMVPLVMPDGVSFAAQENFNGANIRVIKDYDITYDKEVIRLDSLYGWKTIYPEMGARLLG</sequence>
<proteinExistence type="predicted"/>
<name>A0A0F9MUS4_9ZZZZ</name>
<accession>A0A0F9MUS4</accession>
<dbReference type="EMBL" id="LAZR01008196">
    <property type="protein sequence ID" value="KKM80370.1"/>
    <property type="molecule type" value="Genomic_DNA"/>
</dbReference>
<evidence type="ECO:0008006" key="2">
    <source>
        <dbReference type="Google" id="ProtNLM"/>
    </source>
</evidence>
<dbReference type="Pfam" id="PF11651">
    <property type="entry name" value="P22_CoatProtein"/>
    <property type="match status" value="1"/>
</dbReference>
<comment type="caution">
    <text evidence="1">The sequence shown here is derived from an EMBL/GenBank/DDBJ whole genome shotgun (WGS) entry which is preliminary data.</text>
</comment>
<evidence type="ECO:0000313" key="1">
    <source>
        <dbReference type="EMBL" id="KKM80370.1"/>
    </source>
</evidence>
<dbReference type="AlphaFoldDB" id="A0A0F9MUS4"/>